<dbReference type="SUPFAM" id="SSF110296">
    <property type="entry name" value="Oligoxyloglucan reducing end-specific cellobiohydrolase"/>
    <property type="match status" value="2"/>
</dbReference>
<evidence type="ECO:0000313" key="3">
    <source>
        <dbReference type="Proteomes" id="UP001244341"/>
    </source>
</evidence>
<evidence type="ECO:0000313" key="2">
    <source>
        <dbReference type="EMBL" id="WIA10743.1"/>
    </source>
</evidence>
<evidence type="ECO:0008006" key="4">
    <source>
        <dbReference type="Google" id="ProtNLM"/>
    </source>
</evidence>
<keyword evidence="3" id="KW-1185">Reference proteome</keyword>
<organism evidence="2 3">
    <name type="scientific">Tetradesmus obliquus</name>
    <name type="common">Green alga</name>
    <name type="synonym">Acutodesmus obliquus</name>
    <dbReference type="NCBI Taxonomy" id="3088"/>
    <lineage>
        <taxon>Eukaryota</taxon>
        <taxon>Viridiplantae</taxon>
        <taxon>Chlorophyta</taxon>
        <taxon>core chlorophytes</taxon>
        <taxon>Chlorophyceae</taxon>
        <taxon>CS clade</taxon>
        <taxon>Sphaeropleales</taxon>
        <taxon>Scenedesmaceae</taxon>
        <taxon>Tetradesmus</taxon>
    </lineage>
</organism>
<name>A0ABY8TTE3_TETOB</name>
<protein>
    <recommendedName>
        <fullName evidence="4">Sortilin N-terminal domain-containing protein</fullName>
    </recommendedName>
</protein>
<dbReference type="Gene3D" id="2.130.10.10">
    <property type="entry name" value="YVTN repeat-like/Quinoprotein amine dehydrogenase"/>
    <property type="match status" value="2"/>
</dbReference>
<sequence>MLWSSTIYAPGAFGTKAKLSATTCSLSSAAQLAIEATSQTTQEEEGEGAKPKPEVDGSYMTDSYKKNILEYAASLGGNRAERRRAAAPGQAFEPGWLQIGPDAARWQAQGNTHQNAGRVKKILQDPNNLNRVYVAFSAGGVWRSDNFFSQAPTWRALTDSAFVSVPTTSVGAMALGAADSKMIYLGLGDFYDVRPTLGGVVCTSLDATATQGVVFTADECKALPGQTAIRDIKVAPGAGLNRQDQVIVAASAGSWQDGDEAQGGMWVSRDAGQTYQAAKLGANCWSIAQTIIAGSVGWLAACTIDGRSEIWRSSNQGLTFTRIAATPFGPDAGRATLAVLSPGSNIVYALVAKKGDSGLYLDIFRSNGGGAPNTWTALKFLSKRVINPPPRNEWNNWTATTVGGTFWGNGDPIAQASFNQMLLVDPADRTGNTFFFGANLMSAKTTDGGRTFSVVSYWLDTLEQYGIPYNHADHHTAAYLLKPPAALQAPGSRPASMQDIGLPATGSGYGGGFSGIHQDADAAAAAAVAAAETEGVAQAAANVQAADGNVEASDAAQVQQAGARVVVFGTDGGIFVSDDGRGGAMDKGEKNIGISTMLVDLIAATPLFPDLVAVGLQDNAVRSRVGKTSDWNAVSNGDGTGIAMSQAGNPLRACALGQTNWAGCPWRYNLSVLASNTNEILDTLIENNGAVCGTGTLRIIPGDSIPNRAAGFVVPPPALDRTGQTFYMKFARNIFRTKNCGNEWSIWAGVLRGTGLPAPVVQITGDDDPCLDAGCDNTGSALWGGWGDSTGSITLGLHPRNILRAASLLFVSHTKDDPATPAIAITANDGASWITQSFNVPNWFPRSTTSPTFSSDGRRLFVAYTSPGTGAPARILANNNPFAAGAAGAVWRPLPAAGLPRDVPVLRILAHPTIARTLFVANWLGVYVTFDGGLTFSRAGDDTDEPLPLVQVSDLAIIPRAAGGFVLRAGTRGRSVFEYDRVL</sequence>
<dbReference type="InterPro" id="IPR015943">
    <property type="entry name" value="WD40/YVTN_repeat-like_dom_sf"/>
</dbReference>
<evidence type="ECO:0000256" key="1">
    <source>
        <dbReference type="SAM" id="MobiDB-lite"/>
    </source>
</evidence>
<feature type="region of interest" description="Disordered" evidence="1">
    <location>
        <begin position="35"/>
        <end position="58"/>
    </location>
</feature>
<reference evidence="2 3" key="1">
    <citation type="submission" date="2023-05" db="EMBL/GenBank/DDBJ databases">
        <title>A 100% complete, gapless, phased diploid assembly of the Scenedesmus obliquus UTEX 3031 genome.</title>
        <authorList>
            <person name="Biondi T.C."/>
            <person name="Hanschen E.R."/>
            <person name="Kwon T."/>
            <person name="Eng W."/>
            <person name="Kruse C.P.S."/>
            <person name="Koehler S.I."/>
            <person name="Kunde Y."/>
            <person name="Gleasner C.D."/>
            <person name="You Mak K.T."/>
            <person name="Polle J."/>
            <person name="Hovde B.T."/>
            <person name="Starkenburg S.R."/>
        </authorList>
    </citation>
    <scope>NUCLEOTIDE SEQUENCE [LARGE SCALE GENOMIC DNA]</scope>
    <source>
        <strain evidence="2 3">DOE0152z</strain>
    </source>
</reference>
<dbReference type="Proteomes" id="UP001244341">
    <property type="component" value="Chromosome 2b"/>
</dbReference>
<dbReference type="CDD" id="cd15482">
    <property type="entry name" value="Sialidase_non-viral"/>
    <property type="match status" value="1"/>
</dbReference>
<gene>
    <name evidence="2" type="ORF">OEZ85_010914</name>
</gene>
<accession>A0ABY8TTE3</accession>
<dbReference type="EMBL" id="CP126209">
    <property type="protein sequence ID" value="WIA10743.1"/>
    <property type="molecule type" value="Genomic_DNA"/>
</dbReference>
<proteinExistence type="predicted"/>